<dbReference type="GO" id="GO:0016747">
    <property type="term" value="F:acyltransferase activity, transferring groups other than amino-acyl groups"/>
    <property type="evidence" value="ECO:0007669"/>
    <property type="project" value="InterPro"/>
</dbReference>
<evidence type="ECO:0000256" key="5">
    <source>
        <dbReference type="ARBA" id="ARBA00022989"/>
    </source>
</evidence>
<comment type="subcellular location">
    <subcellularLocation>
        <location evidence="1">Cell membrane</location>
        <topology evidence="1">Multi-pass membrane protein</topology>
    </subcellularLocation>
</comment>
<dbReference type="Proteomes" id="UP000185678">
    <property type="component" value="Unassembled WGS sequence"/>
</dbReference>
<evidence type="ECO:0000259" key="9">
    <source>
        <dbReference type="Pfam" id="PF01757"/>
    </source>
</evidence>
<gene>
    <name evidence="11" type="ORF">SAMN05421779_108119</name>
</gene>
<dbReference type="STRING" id="80876.SAMN05421779_108119"/>
<dbReference type="RefSeq" id="WP_076401879.1">
    <property type="nucleotide sequence ID" value="NZ_FTOA01000008.1"/>
</dbReference>
<evidence type="ECO:0000256" key="4">
    <source>
        <dbReference type="ARBA" id="ARBA00022692"/>
    </source>
</evidence>
<feature type="transmembrane region" description="Helical" evidence="8">
    <location>
        <begin position="31"/>
        <end position="51"/>
    </location>
</feature>
<evidence type="ECO:0000259" key="10">
    <source>
        <dbReference type="Pfam" id="PF19040"/>
    </source>
</evidence>
<keyword evidence="12" id="KW-1185">Reference proteome</keyword>
<protein>
    <submittedName>
        <fullName evidence="11">Peptidoglycan/LPS O-acetylase OafA/YrhL, contains acyltransferase and SGNH-hydrolase domains</fullName>
    </submittedName>
</protein>
<evidence type="ECO:0000256" key="6">
    <source>
        <dbReference type="ARBA" id="ARBA00023136"/>
    </source>
</evidence>
<proteinExistence type="predicted"/>
<dbReference type="GO" id="GO:0005886">
    <property type="term" value="C:plasma membrane"/>
    <property type="evidence" value="ECO:0007669"/>
    <property type="project" value="UniProtKB-SubCell"/>
</dbReference>
<evidence type="ECO:0000313" key="11">
    <source>
        <dbReference type="EMBL" id="SIT15028.1"/>
    </source>
</evidence>
<dbReference type="Pfam" id="PF19040">
    <property type="entry name" value="SGNH"/>
    <property type="match status" value="1"/>
</dbReference>
<evidence type="ECO:0000256" key="8">
    <source>
        <dbReference type="SAM" id="Phobius"/>
    </source>
</evidence>
<name>A0A1N7PWQ2_9PROT</name>
<dbReference type="SUPFAM" id="SSF52266">
    <property type="entry name" value="SGNH hydrolase"/>
    <property type="match status" value="1"/>
</dbReference>
<evidence type="ECO:0000256" key="3">
    <source>
        <dbReference type="ARBA" id="ARBA00022679"/>
    </source>
</evidence>
<feature type="transmembrane region" description="Helical" evidence="8">
    <location>
        <begin position="245"/>
        <end position="264"/>
    </location>
</feature>
<feature type="transmembrane region" description="Helical" evidence="8">
    <location>
        <begin position="7"/>
        <end position="25"/>
    </location>
</feature>
<evidence type="ECO:0000313" key="12">
    <source>
        <dbReference type="Proteomes" id="UP000185678"/>
    </source>
</evidence>
<dbReference type="InterPro" id="IPR002656">
    <property type="entry name" value="Acyl_transf_3_dom"/>
</dbReference>
<sequence>MIYRREIDGLRAVAVLAVILFHAGFGAFRGGFVGVDVFFVISGYLITTLIVTDLDHGRFSVSRFYERRIRRILPALCVVVLACVPFAWLWLLPGELLSFSHSLMAVATFTANILFWRESGYFDTTTDLKPLLHTWSLAVEEQYYLLFPALLILLWKVGKRRAMVVALGLVFVASLALAYRMAQSHPSAAFYLLPTRVWEFIIGAFCGLWLARPQHHGIAGLWQEVAGWSGLLLILWAVGTLDDSLPFRGLFALAAPLGTALVIVFATPRTTVGRLLGNRVCVGIGLVSYSAYLWHQPLFAFARLRTLSEPAPAVFLALIATTFVLAGLSWKYVETPFRASAGAGRSKVFIAAFAASAGMMALALTGHLGGGFSTRFPPLVERLETPDKQAPILCRAAGRDKPCLLGNQQAAPKTVMLGDSHSVMLRAGLSDALASSDASILSFAGGWCAPLLDFGTNTPLKNPHCRTIMSKSLALVLGNKDITTVILAAEWSNYTQGRRPDDSGLAYYTDSQSTTFSLQENAAAFERALQNTLSQLTKAGKTVYIVTSVPEYTVVVPTALARRYLMTGTVSLGPFEIDQAAYRNRNRDVADIFSRINDRNVHIVDSYAVFCPAGRCQYADDSGSYYIDSNHLSQTGSKKLARAVIPALGL</sequence>
<dbReference type="AlphaFoldDB" id="A0A1N7PWQ2"/>
<keyword evidence="6 8" id="KW-0472">Membrane</keyword>
<keyword evidence="4 8" id="KW-0812">Transmembrane</keyword>
<dbReference type="InterPro" id="IPR050879">
    <property type="entry name" value="Acyltransferase_3"/>
</dbReference>
<keyword evidence="7 11" id="KW-0012">Acyltransferase</keyword>
<keyword evidence="5 8" id="KW-1133">Transmembrane helix</keyword>
<dbReference type="GO" id="GO:0016788">
    <property type="term" value="F:hydrolase activity, acting on ester bonds"/>
    <property type="evidence" value="ECO:0007669"/>
    <property type="project" value="UniProtKB-ARBA"/>
</dbReference>
<feature type="transmembrane region" description="Helical" evidence="8">
    <location>
        <begin position="188"/>
        <end position="211"/>
    </location>
</feature>
<feature type="transmembrane region" description="Helical" evidence="8">
    <location>
        <begin position="348"/>
        <end position="369"/>
    </location>
</feature>
<dbReference type="GO" id="GO:0009103">
    <property type="term" value="P:lipopolysaccharide biosynthetic process"/>
    <property type="evidence" value="ECO:0007669"/>
    <property type="project" value="TreeGrafter"/>
</dbReference>
<dbReference type="InterPro" id="IPR043968">
    <property type="entry name" value="SGNH"/>
</dbReference>
<feature type="domain" description="Acyltransferase 3" evidence="9">
    <location>
        <begin position="6"/>
        <end position="327"/>
    </location>
</feature>
<dbReference type="PANTHER" id="PTHR23028">
    <property type="entry name" value="ACETYLTRANSFERASE"/>
    <property type="match status" value="1"/>
</dbReference>
<accession>A0A1N7PWQ2</accession>
<organism evidence="11 12">
    <name type="scientific">Insolitispirillum peregrinum</name>
    <dbReference type="NCBI Taxonomy" id="80876"/>
    <lineage>
        <taxon>Bacteria</taxon>
        <taxon>Pseudomonadati</taxon>
        <taxon>Pseudomonadota</taxon>
        <taxon>Alphaproteobacteria</taxon>
        <taxon>Rhodospirillales</taxon>
        <taxon>Novispirillaceae</taxon>
        <taxon>Insolitispirillum</taxon>
    </lineage>
</organism>
<feature type="transmembrane region" description="Helical" evidence="8">
    <location>
        <begin position="218"/>
        <end position="239"/>
    </location>
</feature>
<dbReference type="EMBL" id="FTOA01000008">
    <property type="protein sequence ID" value="SIT15028.1"/>
    <property type="molecule type" value="Genomic_DNA"/>
</dbReference>
<feature type="transmembrane region" description="Helical" evidence="8">
    <location>
        <begin position="314"/>
        <end position="333"/>
    </location>
</feature>
<keyword evidence="3 11" id="KW-0808">Transferase</keyword>
<evidence type="ECO:0000256" key="2">
    <source>
        <dbReference type="ARBA" id="ARBA00022475"/>
    </source>
</evidence>
<keyword evidence="2" id="KW-1003">Cell membrane</keyword>
<dbReference type="Pfam" id="PF01757">
    <property type="entry name" value="Acyl_transf_3"/>
    <property type="match status" value="1"/>
</dbReference>
<keyword evidence="11" id="KW-0378">Hydrolase</keyword>
<reference evidence="11 12" key="1">
    <citation type="submission" date="2017-01" db="EMBL/GenBank/DDBJ databases">
        <authorList>
            <person name="Mah S.A."/>
            <person name="Swanson W.J."/>
            <person name="Moy G.W."/>
            <person name="Vacquier V.D."/>
        </authorList>
    </citation>
    <scope>NUCLEOTIDE SEQUENCE [LARGE SCALE GENOMIC DNA]</scope>
    <source>
        <strain evidence="11 12">DSM 11589</strain>
    </source>
</reference>
<dbReference type="PANTHER" id="PTHR23028:SF53">
    <property type="entry name" value="ACYL_TRANSF_3 DOMAIN-CONTAINING PROTEIN"/>
    <property type="match status" value="1"/>
</dbReference>
<feature type="transmembrane region" description="Helical" evidence="8">
    <location>
        <begin position="276"/>
        <end position="294"/>
    </location>
</feature>
<evidence type="ECO:0000256" key="1">
    <source>
        <dbReference type="ARBA" id="ARBA00004651"/>
    </source>
</evidence>
<feature type="transmembrane region" description="Helical" evidence="8">
    <location>
        <begin position="72"/>
        <end position="91"/>
    </location>
</feature>
<feature type="domain" description="SGNH" evidence="10">
    <location>
        <begin position="399"/>
        <end position="645"/>
    </location>
</feature>
<dbReference type="InterPro" id="IPR036514">
    <property type="entry name" value="SGNH_hydro_sf"/>
</dbReference>
<feature type="transmembrane region" description="Helical" evidence="8">
    <location>
        <begin position="162"/>
        <end position="182"/>
    </location>
</feature>
<dbReference type="Gene3D" id="3.40.50.1110">
    <property type="entry name" value="SGNH hydrolase"/>
    <property type="match status" value="1"/>
</dbReference>
<evidence type="ECO:0000256" key="7">
    <source>
        <dbReference type="ARBA" id="ARBA00023315"/>
    </source>
</evidence>